<evidence type="ECO:0000256" key="4">
    <source>
        <dbReference type="ARBA" id="ARBA00023128"/>
    </source>
</evidence>
<dbReference type="AlphaFoldDB" id="M5BNL0"/>
<dbReference type="GO" id="GO:0005739">
    <property type="term" value="C:mitochondrion"/>
    <property type="evidence" value="ECO:0007669"/>
    <property type="project" value="UniProtKB-SubCell"/>
</dbReference>
<dbReference type="HOGENOM" id="CLU_545340_0_0_1"/>
<evidence type="ECO:0000256" key="1">
    <source>
        <dbReference type="ARBA" id="ARBA00004173"/>
    </source>
</evidence>
<dbReference type="GO" id="GO:0033615">
    <property type="term" value="P:mitochondrial proton-transporting ATP synthase complex assembly"/>
    <property type="evidence" value="ECO:0007669"/>
    <property type="project" value="TreeGrafter"/>
</dbReference>
<protein>
    <submittedName>
        <fullName evidence="7">Protein ATP11, mitochondrial</fullName>
    </submittedName>
</protein>
<accession>M5BNL0</accession>
<organism evidence="7 8">
    <name type="scientific">Thanatephorus cucumeris (strain AG1-IB / isolate 7/3/14)</name>
    <name type="common">Lettuce bottom rot fungus</name>
    <name type="synonym">Rhizoctonia solani</name>
    <dbReference type="NCBI Taxonomy" id="1108050"/>
    <lineage>
        <taxon>Eukaryota</taxon>
        <taxon>Fungi</taxon>
        <taxon>Dikarya</taxon>
        <taxon>Basidiomycota</taxon>
        <taxon>Agaricomycotina</taxon>
        <taxon>Agaricomycetes</taxon>
        <taxon>Cantharellales</taxon>
        <taxon>Ceratobasidiaceae</taxon>
        <taxon>Rhizoctonia</taxon>
        <taxon>Rhizoctonia solani AG-1</taxon>
    </lineage>
</organism>
<proteinExistence type="inferred from homology"/>
<feature type="compositionally biased region" description="Polar residues" evidence="5">
    <location>
        <begin position="373"/>
        <end position="384"/>
    </location>
</feature>
<feature type="domain" description="DUF6593" evidence="6">
    <location>
        <begin position="10"/>
        <end position="155"/>
    </location>
</feature>
<dbReference type="Pfam" id="PF20236">
    <property type="entry name" value="DUF6593"/>
    <property type="match status" value="1"/>
</dbReference>
<keyword evidence="4" id="KW-0496">Mitochondrion</keyword>
<dbReference type="Proteomes" id="UP000012065">
    <property type="component" value="Unassembled WGS sequence"/>
</dbReference>
<sequence>MTTLTVSRSSPRNTTLTDPYGSVAYEVSTPFRLGPSTTTITRNGQVLATIRWGMFGSELTMGGKTASVSDVFPSAGKLSSSRIFTTADGEGLKWKDRSKLYCVSTNDGSSVATYNHKKLSSAFSGKKATLDISPNATHLADILVVTWVIAAKKAQDRSAAATSGSSGASASVAASGGYCSTYFYRDVISLKNMERSLKNGQKSETGAKNVDELRERVRRELEAEKARQGAQNATLESEQGVDNASQGNSIPAPAIKTRKDSSPIKPLDTILNLPKLLSSSPPLTSTQLGALWTGYHARKEGVLCAVVPLGMYEQLVENARRYSQFVVPLPRGTKPTEEGKEAEGGTEIFFTEWALHHSPAVPNSNFDELGLPTSPTTEQPTPKGSNPPIITLLFTPLQEYKHRQSFAAPHLALTFYTDLAVTHGVALLRGEITPAQSGDGRWLLGQEEAQALVVAMQKFYLPGTGEGAKEREELLKCFHERPEDFKWERLLELSDIGIKL</sequence>
<feature type="compositionally biased region" description="Polar residues" evidence="5">
    <location>
        <begin position="229"/>
        <end position="249"/>
    </location>
</feature>
<dbReference type="InterPro" id="IPR046528">
    <property type="entry name" value="DUF6593"/>
</dbReference>
<gene>
    <name evidence="7" type="primary">ATP11</name>
    <name evidence="7" type="ORF">BN14_01884</name>
</gene>
<keyword evidence="3" id="KW-0809">Transit peptide</keyword>
<feature type="region of interest" description="Disordered" evidence="5">
    <location>
        <begin position="364"/>
        <end position="387"/>
    </location>
</feature>
<feature type="region of interest" description="Disordered" evidence="5">
    <location>
        <begin position="221"/>
        <end position="261"/>
    </location>
</feature>
<evidence type="ECO:0000256" key="2">
    <source>
        <dbReference type="ARBA" id="ARBA00009116"/>
    </source>
</evidence>
<evidence type="ECO:0000313" key="7">
    <source>
        <dbReference type="EMBL" id="CCO27895.1"/>
    </source>
</evidence>
<comment type="caution">
    <text evidence="7">The sequence shown here is derived from an EMBL/GenBank/DDBJ whole genome shotgun (WGS) entry which is preliminary data.</text>
</comment>
<name>M5BNL0_THACB</name>
<dbReference type="InterPro" id="IPR010591">
    <property type="entry name" value="ATP11"/>
</dbReference>
<dbReference type="Pfam" id="PF06644">
    <property type="entry name" value="ATP11"/>
    <property type="match status" value="1"/>
</dbReference>
<dbReference type="PANTHER" id="PTHR13126">
    <property type="entry name" value="CHAPERONE ATP11"/>
    <property type="match status" value="1"/>
</dbReference>
<evidence type="ECO:0000256" key="3">
    <source>
        <dbReference type="ARBA" id="ARBA00022946"/>
    </source>
</evidence>
<dbReference type="EMBL" id="CAOJ01002571">
    <property type="protein sequence ID" value="CCO27895.1"/>
    <property type="molecule type" value="Genomic_DNA"/>
</dbReference>
<evidence type="ECO:0000259" key="6">
    <source>
        <dbReference type="Pfam" id="PF20236"/>
    </source>
</evidence>
<evidence type="ECO:0000256" key="5">
    <source>
        <dbReference type="SAM" id="MobiDB-lite"/>
    </source>
</evidence>
<evidence type="ECO:0000313" key="8">
    <source>
        <dbReference type="Proteomes" id="UP000012065"/>
    </source>
</evidence>
<comment type="similarity">
    <text evidence="2">Belongs to the ATP11 family.</text>
</comment>
<dbReference type="PANTHER" id="PTHR13126:SF0">
    <property type="entry name" value="ATP SYNTHASE MITOCHONDRIAL F1 COMPLEX ASSEMBLY FACTOR 1"/>
    <property type="match status" value="1"/>
</dbReference>
<reference evidence="7 8" key="1">
    <citation type="journal article" date="2013" name="J. Biotechnol.">
        <title>Establishment and interpretation of the genome sequence of the phytopathogenic fungus Rhizoctonia solani AG1-IB isolate 7/3/14.</title>
        <authorList>
            <person name="Wibberg D.W."/>
            <person name="Jelonek L.J."/>
            <person name="Rupp O.R."/>
            <person name="Hennig M.H."/>
            <person name="Eikmeyer F.E."/>
            <person name="Goesmann A.G."/>
            <person name="Hartmann A.H."/>
            <person name="Borriss R.B."/>
            <person name="Grosch R.G."/>
            <person name="Puehler A.P."/>
            <person name="Schlueter A.S."/>
        </authorList>
    </citation>
    <scope>NUCLEOTIDE SEQUENCE [LARGE SCALE GENOMIC DNA]</scope>
    <source>
        <strain evidence="8">AG1-IB / isolate 7/3/14</strain>
    </source>
</reference>
<comment type="subcellular location">
    <subcellularLocation>
        <location evidence="1">Mitochondrion</location>
    </subcellularLocation>
</comment>